<dbReference type="RefSeq" id="XP_018736946.1">
    <property type="nucleotide sequence ID" value="XM_018878988.1"/>
</dbReference>
<evidence type="ECO:0000256" key="1">
    <source>
        <dbReference type="SAM" id="MobiDB-lite"/>
    </source>
</evidence>
<accession>A0A167EUE4</accession>
<feature type="region of interest" description="Disordered" evidence="1">
    <location>
        <begin position="56"/>
        <end position="75"/>
    </location>
</feature>
<feature type="region of interest" description="Disordered" evidence="1">
    <location>
        <begin position="905"/>
        <end position="934"/>
    </location>
</feature>
<dbReference type="Proteomes" id="UP000189580">
    <property type="component" value="Chromosome b"/>
</dbReference>
<feature type="compositionally biased region" description="Acidic residues" evidence="1">
    <location>
        <begin position="62"/>
        <end position="75"/>
    </location>
</feature>
<sequence length="934" mass="109884">MTSSHRANDDGSEIGQDAISTVDGLTYYDPGHLTSDEDPESFSNSVLRAAARRLSNVNTSAGDEEDQESEEDFDDGDVLQQMKSPIQANRDHQPILPAPPIPHDAIRKTKLTSSDVQLLRLVTEAADRRIRSNRSNSPIKDNGDSSLNEADFAELFQTYKVFTARNKITPENNPSYYHCLNVIVHLCSYPQETWRERLEQLLTDFSSAVTRRLRYQDLEQRLKKFQLYYQSRVLGLWYSRYVEQSMYDQNLQTVAAIRYRQTLKRDAFKVWKYNFEVEQWSLSSAELRYEKSLLRKSLAKLYNKSSSIEGDRNIAKMFILGKFLSKWSKSYHYNKQIGKSASLRYMSGLKRRIFYDWTFKFDEEMAEARANETIAIKCFNSWKNKTARFIQIGLKTEEQADARLAERAIRQWSNLLADRSNDYSLATSVYKKNLAGTVLAVWKKRTQLSLAAYPLLEKNWQSKASVVFGNWHLRTLQSLEAKRFRDFMLCHRILRSWRLQAGAVLIIKGIDVNIVKQRFHCWLLLERLELVLRYRNNSIKLKVLKHWFIRSRRSFRHNWALHKEAVSYDCARTQIKALFSWQRRLKSHRQDEQNAQGIYKQRKQKEYFSKYLAALFEYSQNYHLACKTYERSVVTRTLLEWRDEAYRRKFKRLAATYREQKRKFNHQRLKVVFVFWRSRYAEVVNDQQLALSMITQRDLLVKKSTFHGWASKIDHFESELDRAIYTYNANLLSLAIEKWRQKNTKIQQDNDMAGLRDMNQQWSLLGKVLRGWSYKVSERKRDYSLADDIYSKRQRSKFGRIWKLWHAKYSEQTLMRQFGQTNIGFTELEENKSPTARFKNPTQNIPHTIARIPQGASGSPDTRHFLTSITKPSTLFNTSLLETPTRARASGINVPLTAVEQWRKMKSSSKLRNKLSDSNESNEPNDPEMNLTDN</sequence>
<proteinExistence type="predicted"/>
<evidence type="ECO:0000259" key="2">
    <source>
        <dbReference type="Pfam" id="PF08457"/>
    </source>
</evidence>
<name>A0A167EUE4_9ASCO</name>
<dbReference type="InterPro" id="IPR013665">
    <property type="entry name" value="Sfi1_dom"/>
</dbReference>
<dbReference type="GeneID" id="30033930"/>
<protein>
    <submittedName>
        <fullName evidence="3">Centrin-binding protein Sfi1</fullName>
    </submittedName>
</protein>
<organism evidence="3 4">
    <name type="scientific">Sugiyamaella lignohabitans</name>
    <dbReference type="NCBI Taxonomy" id="796027"/>
    <lineage>
        <taxon>Eukaryota</taxon>
        <taxon>Fungi</taxon>
        <taxon>Dikarya</taxon>
        <taxon>Ascomycota</taxon>
        <taxon>Saccharomycotina</taxon>
        <taxon>Dipodascomycetes</taxon>
        <taxon>Dipodascales</taxon>
        <taxon>Trichomonascaceae</taxon>
        <taxon>Sugiyamaella</taxon>
    </lineage>
</organism>
<evidence type="ECO:0000313" key="3">
    <source>
        <dbReference type="EMBL" id="ANB14469.1"/>
    </source>
</evidence>
<dbReference type="Pfam" id="PF08457">
    <property type="entry name" value="Sfi1"/>
    <property type="match status" value="1"/>
</dbReference>
<evidence type="ECO:0000313" key="4">
    <source>
        <dbReference type="Proteomes" id="UP000189580"/>
    </source>
</evidence>
<keyword evidence="4" id="KW-1185">Reference proteome</keyword>
<reference evidence="3 4" key="1">
    <citation type="submission" date="2016-02" db="EMBL/GenBank/DDBJ databases">
        <title>Complete genome sequence and transcriptome regulation of the pentose utilising yeast Sugiyamaella lignohabitans.</title>
        <authorList>
            <person name="Bellasio M."/>
            <person name="Peymann A."/>
            <person name="Valli M."/>
            <person name="Sipitzky M."/>
            <person name="Graf A."/>
            <person name="Sauer M."/>
            <person name="Marx H."/>
            <person name="Mattanovich D."/>
        </authorList>
    </citation>
    <scope>NUCLEOTIDE SEQUENCE [LARGE SCALE GENOMIC DNA]</scope>
    <source>
        <strain evidence="3 4">CBS 10342</strain>
    </source>
</reference>
<dbReference type="EMBL" id="CP014503">
    <property type="protein sequence ID" value="ANB14469.1"/>
    <property type="molecule type" value="Genomic_DNA"/>
</dbReference>
<dbReference type="AlphaFoldDB" id="A0A167EUE4"/>
<feature type="domain" description="Sfi1 spindle body" evidence="2">
    <location>
        <begin position="315"/>
        <end position="808"/>
    </location>
</feature>
<dbReference type="KEGG" id="slb:AWJ20_2060"/>
<feature type="region of interest" description="Disordered" evidence="1">
    <location>
        <begin position="1"/>
        <end position="47"/>
    </location>
</feature>
<gene>
    <name evidence="3" type="ORF">AWJ20_2060</name>
</gene>